<evidence type="ECO:0000313" key="1">
    <source>
        <dbReference type="EMBL" id="MFC4262148.1"/>
    </source>
</evidence>
<dbReference type="Gene3D" id="2.30.110.10">
    <property type="entry name" value="Electron Transport, Fmn-binding Protein, Chain A"/>
    <property type="match status" value="1"/>
</dbReference>
<keyword evidence="2" id="KW-1185">Reference proteome</keyword>
<dbReference type="SUPFAM" id="SSF50475">
    <property type="entry name" value="FMN-binding split barrel"/>
    <property type="match status" value="1"/>
</dbReference>
<dbReference type="PANTHER" id="PTHR35802">
    <property type="entry name" value="PROTEASE SYNTHASE AND SPORULATION PROTEIN PAI 2"/>
    <property type="match status" value="1"/>
</dbReference>
<dbReference type="PIRSF" id="PIRSF010372">
    <property type="entry name" value="PaiB"/>
    <property type="match status" value="1"/>
</dbReference>
<accession>A0ABV8QR35</accession>
<name>A0ABV8QR35_9BACT</name>
<dbReference type="EMBL" id="JBHSCZ010000001">
    <property type="protein sequence ID" value="MFC4262148.1"/>
    <property type="molecule type" value="Genomic_DNA"/>
</dbReference>
<sequence>MYKVHPFVENNEALILSIADEIGIAFVGASIGTNIAGTHLPLSIKKQADQIIFSGHLMKQTDHHKAFENTPEVLVVYSSPSAVIDANWYASPSQASTINYIAIHAKGTIHFKDEAGTYEAIKAITNQHINSNSNAGFEQIPTSYLQQHVKAIVAFEIEVKQIDAVFKLSQNKTLAEQQNIIQQLKLRNHLGDAYIAQKMETLIQ</sequence>
<comment type="caution">
    <text evidence="1">The sequence shown here is derived from an EMBL/GenBank/DDBJ whole genome shotgun (WGS) entry which is preliminary data.</text>
</comment>
<dbReference type="InterPro" id="IPR007396">
    <property type="entry name" value="TR_PAI2-type"/>
</dbReference>
<proteinExistence type="predicted"/>
<dbReference type="PANTHER" id="PTHR35802:SF1">
    <property type="entry name" value="PROTEASE SYNTHASE AND SPORULATION PROTEIN PAI 2"/>
    <property type="match status" value="1"/>
</dbReference>
<reference evidence="2" key="1">
    <citation type="journal article" date="2019" name="Int. J. Syst. Evol. Microbiol.">
        <title>The Global Catalogue of Microorganisms (GCM) 10K type strain sequencing project: providing services to taxonomists for standard genome sequencing and annotation.</title>
        <authorList>
            <consortium name="The Broad Institute Genomics Platform"/>
            <consortium name="The Broad Institute Genome Sequencing Center for Infectious Disease"/>
            <person name="Wu L."/>
            <person name="Ma J."/>
        </authorList>
    </citation>
    <scope>NUCLEOTIDE SEQUENCE [LARGE SCALE GENOMIC DNA]</scope>
    <source>
        <strain evidence="2">CECT 8289</strain>
    </source>
</reference>
<dbReference type="Proteomes" id="UP001595907">
    <property type="component" value="Unassembled WGS sequence"/>
</dbReference>
<evidence type="ECO:0000313" key="2">
    <source>
        <dbReference type="Proteomes" id="UP001595907"/>
    </source>
</evidence>
<dbReference type="Pfam" id="PF04299">
    <property type="entry name" value="FMN_bind_2"/>
    <property type="match status" value="1"/>
</dbReference>
<organism evidence="1 2">
    <name type="scientific">Ferruginibacter yonginensis</name>
    <dbReference type="NCBI Taxonomy" id="1310416"/>
    <lineage>
        <taxon>Bacteria</taxon>
        <taxon>Pseudomonadati</taxon>
        <taxon>Bacteroidota</taxon>
        <taxon>Chitinophagia</taxon>
        <taxon>Chitinophagales</taxon>
        <taxon>Chitinophagaceae</taxon>
        <taxon>Ferruginibacter</taxon>
    </lineage>
</organism>
<gene>
    <name evidence="1" type="ORF">ACFOWM_04635</name>
</gene>
<dbReference type="RefSeq" id="WP_379707509.1">
    <property type="nucleotide sequence ID" value="NZ_JBHSCZ010000001.1"/>
</dbReference>
<dbReference type="InterPro" id="IPR012349">
    <property type="entry name" value="Split_barrel_FMN-bd"/>
</dbReference>
<protein>
    <submittedName>
        <fullName evidence="1">FMN-binding negative transcriptional regulator</fullName>
    </submittedName>
</protein>